<feature type="domain" description="HTH marR-type" evidence="1">
    <location>
        <begin position="1"/>
        <end position="142"/>
    </location>
</feature>
<dbReference type="Proteomes" id="UP000530564">
    <property type="component" value="Unassembled WGS sequence"/>
</dbReference>
<dbReference type="SUPFAM" id="SSF46785">
    <property type="entry name" value="Winged helix' DNA-binding domain"/>
    <property type="match status" value="1"/>
</dbReference>
<dbReference type="EMBL" id="JACIDK010000002">
    <property type="protein sequence ID" value="MBB3891297.1"/>
    <property type="molecule type" value="Genomic_DNA"/>
</dbReference>
<dbReference type="RefSeq" id="WP_183772030.1">
    <property type="nucleotide sequence ID" value="NZ_JACIDK010000002.1"/>
</dbReference>
<dbReference type="AlphaFoldDB" id="A0A840A1U1"/>
<dbReference type="InterPro" id="IPR036388">
    <property type="entry name" value="WH-like_DNA-bd_sf"/>
</dbReference>
<accession>A0A840A1U1</accession>
<dbReference type="PANTHER" id="PTHR33164">
    <property type="entry name" value="TRANSCRIPTIONAL REGULATOR, MARR FAMILY"/>
    <property type="match status" value="1"/>
</dbReference>
<dbReference type="GO" id="GO:0003700">
    <property type="term" value="F:DNA-binding transcription factor activity"/>
    <property type="evidence" value="ECO:0007669"/>
    <property type="project" value="InterPro"/>
</dbReference>
<dbReference type="GO" id="GO:0003677">
    <property type="term" value="F:DNA binding"/>
    <property type="evidence" value="ECO:0007669"/>
    <property type="project" value="UniProtKB-KW"/>
</dbReference>
<name>A0A840A1U1_9CAUL</name>
<dbReference type="PANTHER" id="PTHR33164:SF43">
    <property type="entry name" value="HTH-TYPE TRANSCRIPTIONAL REPRESSOR YETL"/>
    <property type="match status" value="1"/>
</dbReference>
<reference evidence="2 3" key="1">
    <citation type="submission" date="2020-08" db="EMBL/GenBank/DDBJ databases">
        <title>Genomic Encyclopedia of Type Strains, Phase IV (KMG-IV): sequencing the most valuable type-strain genomes for metagenomic binning, comparative biology and taxonomic classification.</title>
        <authorList>
            <person name="Goeker M."/>
        </authorList>
    </citation>
    <scope>NUCLEOTIDE SEQUENCE [LARGE SCALE GENOMIC DNA]</scope>
    <source>
        <strain evidence="2 3">DSM 21793</strain>
    </source>
</reference>
<organism evidence="2 3">
    <name type="scientific">Phenylobacterium haematophilum</name>
    <dbReference type="NCBI Taxonomy" id="98513"/>
    <lineage>
        <taxon>Bacteria</taxon>
        <taxon>Pseudomonadati</taxon>
        <taxon>Pseudomonadota</taxon>
        <taxon>Alphaproteobacteria</taxon>
        <taxon>Caulobacterales</taxon>
        <taxon>Caulobacteraceae</taxon>
        <taxon>Phenylobacterium</taxon>
    </lineage>
</organism>
<dbReference type="InterPro" id="IPR000835">
    <property type="entry name" value="HTH_MarR-typ"/>
</dbReference>
<comment type="caution">
    <text evidence="2">The sequence shown here is derived from an EMBL/GenBank/DDBJ whole genome shotgun (WGS) entry which is preliminary data.</text>
</comment>
<proteinExistence type="predicted"/>
<dbReference type="InterPro" id="IPR036390">
    <property type="entry name" value="WH_DNA-bd_sf"/>
</dbReference>
<gene>
    <name evidence="2" type="ORF">GGQ61_002014</name>
</gene>
<protein>
    <submittedName>
        <fullName evidence="2">DNA-binding MarR family transcriptional regulator</fullName>
    </submittedName>
</protein>
<dbReference type="SMART" id="SM00347">
    <property type="entry name" value="HTH_MARR"/>
    <property type="match status" value="1"/>
</dbReference>
<dbReference type="Pfam" id="PF12802">
    <property type="entry name" value="MarR_2"/>
    <property type="match status" value="1"/>
</dbReference>
<dbReference type="GO" id="GO:0006950">
    <property type="term" value="P:response to stress"/>
    <property type="evidence" value="ECO:0007669"/>
    <property type="project" value="TreeGrafter"/>
</dbReference>
<evidence type="ECO:0000313" key="2">
    <source>
        <dbReference type="EMBL" id="MBB3891297.1"/>
    </source>
</evidence>
<sequence>MAPTLQDRPDVAVFSEIGVIEHLIRQSVQQHLPAGMTYAHFELLQHFVRNGDGQTPAELARDMLLSKAAVTNILQKMGELGLVSVLGDVADGRKKRVRLTRAGLEQHATVLKQMKWKMELLREGFTDAEFRQALPFLRNLRRFLEEVSAGPAPGAASRR</sequence>
<dbReference type="Gene3D" id="1.10.10.10">
    <property type="entry name" value="Winged helix-like DNA-binding domain superfamily/Winged helix DNA-binding domain"/>
    <property type="match status" value="1"/>
</dbReference>
<dbReference type="InterPro" id="IPR039422">
    <property type="entry name" value="MarR/SlyA-like"/>
</dbReference>
<keyword evidence="2" id="KW-0238">DNA-binding</keyword>
<dbReference type="PROSITE" id="PS50995">
    <property type="entry name" value="HTH_MARR_2"/>
    <property type="match status" value="1"/>
</dbReference>
<keyword evidence="3" id="KW-1185">Reference proteome</keyword>
<evidence type="ECO:0000259" key="1">
    <source>
        <dbReference type="PROSITE" id="PS50995"/>
    </source>
</evidence>
<evidence type="ECO:0000313" key="3">
    <source>
        <dbReference type="Proteomes" id="UP000530564"/>
    </source>
</evidence>